<dbReference type="SMART" id="SM00360">
    <property type="entry name" value="RRM"/>
    <property type="match status" value="1"/>
</dbReference>
<evidence type="ECO:0000256" key="4">
    <source>
        <dbReference type="ARBA" id="ARBA00023242"/>
    </source>
</evidence>
<keyword evidence="4" id="KW-0539">Nucleus</keyword>
<evidence type="ECO:0000256" key="5">
    <source>
        <dbReference type="PROSITE-ProRule" id="PRU00176"/>
    </source>
</evidence>
<dbReference type="GO" id="GO:0003723">
    <property type="term" value="F:RNA binding"/>
    <property type="evidence" value="ECO:0007669"/>
    <property type="project" value="UniProtKB-UniRule"/>
</dbReference>
<dbReference type="Gene3D" id="3.30.70.330">
    <property type="match status" value="1"/>
</dbReference>
<sequence length="120" mass="13883">MIYFFTMSRLIVKNLPKIITEEKLKTIFSEHGVVTDIQLKYKDGKFRQFAFIGYQNENEAKKAIESLNNTFISTRKISVEPCALLGDSNKPKSWSKYAPDSTAYKKKQCKDITSKEECEK</sequence>
<dbReference type="GO" id="GO:0005634">
    <property type="term" value="C:nucleus"/>
    <property type="evidence" value="ECO:0007669"/>
    <property type="project" value="UniProtKB-SubCell"/>
</dbReference>
<dbReference type="InterPro" id="IPR000504">
    <property type="entry name" value="RRM_dom"/>
</dbReference>
<dbReference type="FunFam" id="3.30.70.330:FF:000738">
    <property type="entry name" value="RNA-binding motif protein 19"/>
    <property type="match status" value="1"/>
</dbReference>
<evidence type="ECO:0000313" key="8">
    <source>
        <dbReference type="Proteomes" id="UP001516400"/>
    </source>
</evidence>
<keyword evidence="8" id="KW-1185">Reference proteome</keyword>
<comment type="caution">
    <text evidence="7">The sequence shown here is derived from an EMBL/GenBank/DDBJ whole genome shotgun (WGS) entry which is preliminary data.</text>
</comment>
<dbReference type="Pfam" id="PF00076">
    <property type="entry name" value="RRM_1"/>
    <property type="match status" value="1"/>
</dbReference>
<keyword evidence="3 5" id="KW-0694">RNA-binding</keyword>
<dbReference type="InterPro" id="IPR035979">
    <property type="entry name" value="RBD_domain_sf"/>
</dbReference>
<gene>
    <name evidence="7" type="ORF">HHI36_019036</name>
</gene>
<evidence type="ECO:0000256" key="1">
    <source>
        <dbReference type="ARBA" id="ARBA00004123"/>
    </source>
</evidence>
<protein>
    <recommendedName>
        <fullName evidence="6">RRM domain-containing protein</fullName>
    </recommendedName>
</protein>
<dbReference type="PANTHER" id="PTHR48039">
    <property type="entry name" value="RNA-BINDING MOTIF PROTEIN 14B"/>
    <property type="match status" value="1"/>
</dbReference>
<comment type="subcellular location">
    <subcellularLocation>
        <location evidence="1">Nucleus</location>
    </subcellularLocation>
</comment>
<feature type="domain" description="RRM" evidence="6">
    <location>
        <begin position="8"/>
        <end position="80"/>
    </location>
</feature>
<organism evidence="7 8">
    <name type="scientific">Cryptolaemus montrouzieri</name>
    <dbReference type="NCBI Taxonomy" id="559131"/>
    <lineage>
        <taxon>Eukaryota</taxon>
        <taxon>Metazoa</taxon>
        <taxon>Ecdysozoa</taxon>
        <taxon>Arthropoda</taxon>
        <taxon>Hexapoda</taxon>
        <taxon>Insecta</taxon>
        <taxon>Pterygota</taxon>
        <taxon>Neoptera</taxon>
        <taxon>Endopterygota</taxon>
        <taxon>Coleoptera</taxon>
        <taxon>Polyphaga</taxon>
        <taxon>Cucujiformia</taxon>
        <taxon>Coccinelloidea</taxon>
        <taxon>Coccinellidae</taxon>
        <taxon>Scymninae</taxon>
        <taxon>Scymnini</taxon>
        <taxon>Cryptolaemus</taxon>
    </lineage>
</organism>
<proteinExistence type="predicted"/>
<keyword evidence="2" id="KW-0677">Repeat</keyword>
<name>A0ABD2P201_9CUCU</name>
<dbReference type="Proteomes" id="UP001516400">
    <property type="component" value="Unassembled WGS sequence"/>
</dbReference>
<dbReference type="InterPro" id="IPR051945">
    <property type="entry name" value="RRM_MRD1_RNA_proc_ribogen"/>
</dbReference>
<evidence type="ECO:0000256" key="2">
    <source>
        <dbReference type="ARBA" id="ARBA00022737"/>
    </source>
</evidence>
<evidence type="ECO:0000259" key="6">
    <source>
        <dbReference type="PROSITE" id="PS50102"/>
    </source>
</evidence>
<reference evidence="7 8" key="1">
    <citation type="journal article" date="2021" name="BMC Biol.">
        <title>Horizontally acquired antibacterial genes associated with adaptive radiation of ladybird beetles.</title>
        <authorList>
            <person name="Li H.S."/>
            <person name="Tang X.F."/>
            <person name="Huang Y.H."/>
            <person name="Xu Z.Y."/>
            <person name="Chen M.L."/>
            <person name="Du X.Y."/>
            <person name="Qiu B.Y."/>
            <person name="Chen P.T."/>
            <person name="Zhang W."/>
            <person name="Slipinski A."/>
            <person name="Escalona H.E."/>
            <person name="Waterhouse R.M."/>
            <person name="Zwick A."/>
            <person name="Pang H."/>
        </authorList>
    </citation>
    <scope>NUCLEOTIDE SEQUENCE [LARGE SCALE GENOMIC DNA]</scope>
    <source>
        <strain evidence="7">SYSU2018</strain>
    </source>
</reference>
<dbReference type="SUPFAM" id="SSF54928">
    <property type="entry name" value="RNA-binding domain, RBD"/>
    <property type="match status" value="1"/>
</dbReference>
<accession>A0ABD2P201</accession>
<dbReference type="PROSITE" id="PS50102">
    <property type="entry name" value="RRM"/>
    <property type="match status" value="1"/>
</dbReference>
<dbReference type="EMBL" id="JABFTP020000165">
    <property type="protein sequence ID" value="KAL3284901.1"/>
    <property type="molecule type" value="Genomic_DNA"/>
</dbReference>
<dbReference type="AlphaFoldDB" id="A0ABD2P201"/>
<dbReference type="InterPro" id="IPR012677">
    <property type="entry name" value="Nucleotide-bd_a/b_plait_sf"/>
</dbReference>
<evidence type="ECO:0000256" key="3">
    <source>
        <dbReference type="ARBA" id="ARBA00022884"/>
    </source>
</evidence>
<dbReference type="PANTHER" id="PTHR48039:SF5">
    <property type="entry name" value="RNA-BINDING PROTEIN 28"/>
    <property type="match status" value="1"/>
</dbReference>
<evidence type="ECO:0000313" key="7">
    <source>
        <dbReference type="EMBL" id="KAL3284901.1"/>
    </source>
</evidence>